<feature type="compositionally biased region" description="Polar residues" evidence="2">
    <location>
        <begin position="54"/>
        <end position="70"/>
    </location>
</feature>
<dbReference type="InterPro" id="IPR039903">
    <property type="entry name" value="Zswim2"/>
</dbReference>
<evidence type="ECO:0000259" key="4">
    <source>
        <dbReference type="PROSITE" id="PS50966"/>
    </source>
</evidence>
<accession>A0A166XGA4</accession>
<dbReference type="EMBL" id="LFIV01000014">
    <property type="protein sequence ID" value="KZL76580.1"/>
    <property type="molecule type" value="Genomic_DNA"/>
</dbReference>
<gene>
    <name evidence="5" type="ORF">CT0861_05724</name>
</gene>
<dbReference type="InterPro" id="IPR007527">
    <property type="entry name" value="Znf_SWIM"/>
</dbReference>
<dbReference type="GO" id="GO:0061630">
    <property type="term" value="F:ubiquitin protein ligase activity"/>
    <property type="evidence" value="ECO:0007669"/>
    <property type="project" value="InterPro"/>
</dbReference>
<dbReference type="SUPFAM" id="SSF57850">
    <property type="entry name" value="RING/U-box"/>
    <property type="match status" value="1"/>
</dbReference>
<keyword evidence="1" id="KW-0863">Zinc-finger</keyword>
<sequence>MTGPRAPRIATRSVSGSSKTGSSTTTAASTDATLLTASPMKRKAGFTDDASPPSDCQNAKKQKATASAANTGEKRQRRYRPKAPQTFHEVYRRAVTQRFYVLERRRCGTADIPEEEVELTGSTGNVYTVRIGQTPSCTCPHSLKGNQCKHWLYVMSRVLHAKFEHTYQLALVPSELKEIFANAPPIDGSSDESQDKIRKPIEGDCPICFCELETQRKETIVWCRAACGQNMHKQCFETWAAAKRRGYGTGEVTCPFCRSIWQGDEDMVKNVKKGGKITREGYVNVADQLGISPQRAGDSSAGFCQLVQRVQSSYSTSQLSLELNEHKDLSVGLTFGFKGLADSGSLKTPLSTPLTQEMIEGIGSIHKTITLVYSGDCMITRLAELFDLNVSNERFGISISIAALRQCLIPELDQI</sequence>
<dbReference type="PROSITE" id="PS50089">
    <property type="entry name" value="ZF_RING_2"/>
    <property type="match status" value="1"/>
</dbReference>
<name>A0A166XGA4_9PEZI</name>
<evidence type="ECO:0000256" key="1">
    <source>
        <dbReference type="PROSITE-ProRule" id="PRU00175"/>
    </source>
</evidence>
<dbReference type="Proteomes" id="UP000076552">
    <property type="component" value="Unassembled WGS sequence"/>
</dbReference>
<dbReference type="AlphaFoldDB" id="A0A166XGA4"/>
<feature type="region of interest" description="Disordered" evidence="2">
    <location>
        <begin position="1"/>
        <end position="81"/>
    </location>
</feature>
<dbReference type="InterPro" id="IPR013083">
    <property type="entry name" value="Znf_RING/FYVE/PHD"/>
</dbReference>
<evidence type="ECO:0000313" key="6">
    <source>
        <dbReference type="Proteomes" id="UP000076552"/>
    </source>
</evidence>
<keyword evidence="6" id="KW-1185">Reference proteome</keyword>
<keyword evidence="1" id="KW-0479">Metal-binding</keyword>
<feature type="domain" description="RING-type" evidence="3">
    <location>
        <begin position="205"/>
        <end position="258"/>
    </location>
</feature>
<evidence type="ECO:0000259" key="3">
    <source>
        <dbReference type="PROSITE" id="PS50089"/>
    </source>
</evidence>
<protein>
    <submittedName>
        <fullName evidence="5">SWIIM zinc finger protein</fullName>
    </submittedName>
</protein>
<dbReference type="PROSITE" id="PS50966">
    <property type="entry name" value="ZF_SWIM"/>
    <property type="match status" value="1"/>
</dbReference>
<dbReference type="Pfam" id="PF13639">
    <property type="entry name" value="zf-RING_2"/>
    <property type="match status" value="1"/>
</dbReference>
<organism evidence="5 6">
    <name type="scientific">Colletotrichum tofieldiae</name>
    <dbReference type="NCBI Taxonomy" id="708197"/>
    <lineage>
        <taxon>Eukaryota</taxon>
        <taxon>Fungi</taxon>
        <taxon>Dikarya</taxon>
        <taxon>Ascomycota</taxon>
        <taxon>Pezizomycotina</taxon>
        <taxon>Sordariomycetes</taxon>
        <taxon>Hypocreomycetidae</taxon>
        <taxon>Glomerellales</taxon>
        <taxon>Glomerellaceae</taxon>
        <taxon>Colletotrichum</taxon>
        <taxon>Colletotrichum spaethianum species complex</taxon>
    </lineage>
</organism>
<proteinExistence type="predicted"/>
<dbReference type="PANTHER" id="PTHR21540">
    <property type="entry name" value="RING FINGER AND SWIM DOMAIN-CONTAINING PROTEIN 2"/>
    <property type="match status" value="1"/>
</dbReference>
<feature type="domain" description="SWIM-type" evidence="4">
    <location>
        <begin position="127"/>
        <end position="159"/>
    </location>
</feature>
<dbReference type="PANTHER" id="PTHR21540:SF0">
    <property type="entry name" value="PHD FAMILY PROTEIN"/>
    <property type="match status" value="1"/>
</dbReference>
<dbReference type="GO" id="GO:0008270">
    <property type="term" value="F:zinc ion binding"/>
    <property type="evidence" value="ECO:0007669"/>
    <property type="project" value="UniProtKB-KW"/>
</dbReference>
<reference evidence="5 6" key="1">
    <citation type="submission" date="2015-06" db="EMBL/GenBank/DDBJ databases">
        <title>Survival trade-offs in plant roots during colonization by closely related pathogenic and mutualistic fungi.</title>
        <authorList>
            <person name="Hacquard S."/>
            <person name="Kracher B."/>
            <person name="Hiruma K."/>
            <person name="Weinman A."/>
            <person name="Muench P."/>
            <person name="Garrido Oter R."/>
            <person name="Ver Loren van Themaat E."/>
            <person name="Dallerey J.-F."/>
            <person name="Damm U."/>
            <person name="Henrissat B."/>
            <person name="Lespinet O."/>
            <person name="Thon M."/>
            <person name="Kemen E."/>
            <person name="McHardy A.C."/>
            <person name="Schulze-Lefert P."/>
            <person name="O'Connell R.J."/>
        </authorList>
    </citation>
    <scope>NUCLEOTIDE SEQUENCE [LARGE SCALE GENOMIC DNA]</scope>
    <source>
        <strain evidence="5 6">0861</strain>
    </source>
</reference>
<feature type="compositionally biased region" description="Low complexity" evidence="2">
    <location>
        <begin position="11"/>
        <end position="38"/>
    </location>
</feature>
<evidence type="ECO:0000313" key="5">
    <source>
        <dbReference type="EMBL" id="KZL76580.1"/>
    </source>
</evidence>
<dbReference type="Gene3D" id="3.30.40.10">
    <property type="entry name" value="Zinc/RING finger domain, C3HC4 (zinc finger)"/>
    <property type="match status" value="1"/>
</dbReference>
<dbReference type="InterPro" id="IPR001841">
    <property type="entry name" value="Znf_RING"/>
</dbReference>
<comment type="caution">
    <text evidence="5">The sequence shown here is derived from an EMBL/GenBank/DDBJ whole genome shotgun (WGS) entry which is preliminary data.</text>
</comment>
<evidence type="ECO:0000256" key="2">
    <source>
        <dbReference type="SAM" id="MobiDB-lite"/>
    </source>
</evidence>
<dbReference type="STRING" id="708197.A0A166XGA4"/>
<keyword evidence="1" id="KW-0862">Zinc</keyword>